<evidence type="ECO:0000313" key="2">
    <source>
        <dbReference type="Proteomes" id="UP000005307"/>
    </source>
</evidence>
<gene>
    <name evidence="1" type="ORF">OAN307_c37370</name>
</gene>
<proteinExistence type="predicted"/>
<protein>
    <submittedName>
        <fullName evidence="1">Uncharacterized protein</fullName>
    </submittedName>
</protein>
<sequence length="44" mass="5136">MLAKVSNKDRHSVIQALIRQSRKLPKDLYRSLTWERGSEMAGHK</sequence>
<reference evidence="1 2" key="1">
    <citation type="journal article" date="2013" name="PLoS ONE">
        <title>Poles Apart: Arctic and Antarctic Octadecabacter strains Share High Genome Plasticity and a New Type of Xanthorhodopsin.</title>
        <authorList>
            <person name="Vollmers J."/>
            <person name="Voget S."/>
            <person name="Dietrich S."/>
            <person name="Gollnow K."/>
            <person name="Smits M."/>
            <person name="Meyer K."/>
            <person name="Brinkhoff T."/>
            <person name="Simon M."/>
            <person name="Daniel R."/>
        </authorList>
    </citation>
    <scope>NUCLEOTIDE SEQUENCE [LARGE SCALE GENOMIC DNA]</scope>
    <source>
        <strain evidence="1 2">307</strain>
    </source>
</reference>
<dbReference type="STRING" id="391626.OAN307_c37370"/>
<dbReference type="Proteomes" id="UP000005307">
    <property type="component" value="Chromosome"/>
</dbReference>
<name>M9RFI7_9RHOB</name>
<dbReference type="eggNOG" id="COG2826">
    <property type="taxonomic scope" value="Bacteria"/>
</dbReference>
<dbReference type="AlphaFoldDB" id="M9RFI7"/>
<dbReference type="EMBL" id="CP003740">
    <property type="protein sequence ID" value="AGI69196.1"/>
    <property type="molecule type" value="Genomic_DNA"/>
</dbReference>
<dbReference type="HOGENOM" id="CLU_3219349_0_0_5"/>
<accession>M9RFI7</accession>
<keyword evidence="2" id="KW-1185">Reference proteome</keyword>
<evidence type="ECO:0000313" key="1">
    <source>
        <dbReference type="EMBL" id="AGI69196.1"/>
    </source>
</evidence>
<dbReference type="KEGG" id="oat:OAN307_c37370"/>
<organism evidence="1 2">
    <name type="scientific">Octadecabacter antarcticus 307</name>
    <dbReference type="NCBI Taxonomy" id="391626"/>
    <lineage>
        <taxon>Bacteria</taxon>
        <taxon>Pseudomonadati</taxon>
        <taxon>Pseudomonadota</taxon>
        <taxon>Alphaproteobacteria</taxon>
        <taxon>Rhodobacterales</taxon>
        <taxon>Roseobacteraceae</taxon>
        <taxon>Octadecabacter</taxon>
    </lineage>
</organism>